<name>A0A8T2PDM9_9TELE</name>
<proteinExistence type="predicted"/>
<evidence type="ECO:0000313" key="1">
    <source>
        <dbReference type="EMBL" id="KAG9346847.1"/>
    </source>
</evidence>
<comment type="caution">
    <text evidence="1">The sequence shown here is derived from an EMBL/GenBank/DDBJ whole genome shotgun (WGS) entry which is preliminary data.</text>
</comment>
<accession>A0A8T2PDM9</accession>
<gene>
    <name evidence="1" type="ORF">JZ751_007196</name>
</gene>
<keyword evidence="2" id="KW-1185">Reference proteome</keyword>
<organism evidence="1 2">
    <name type="scientific">Albula glossodonta</name>
    <name type="common">roundjaw bonefish</name>
    <dbReference type="NCBI Taxonomy" id="121402"/>
    <lineage>
        <taxon>Eukaryota</taxon>
        <taxon>Metazoa</taxon>
        <taxon>Chordata</taxon>
        <taxon>Craniata</taxon>
        <taxon>Vertebrata</taxon>
        <taxon>Euteleostomi</taxon>
        <taxon>Actinopterygii</taxon>
        <taxon>Neopterygii</taxon>
        <taxon>Teleostei</taxon>
        <taxon>Albuliformes</taxon>
        <taxon>Albulidae</taxon>
        <taxon>Albula</taxon>
    </lineage>
</organism>
<dbReference type="AlphaFoldDB" id="A0A8T2PDM9"/>
<dbReference type="EMBL" id="JAFBMS010000015">
    <property type="protein sequence ID" value="KAG9346847.1"/>
    <property type="molecule type" value="Genomic_DNA"/>
</dbReference>
<sequence length="67" mass="7148">MANVLSPYGLGGRVYSIKTKVVGGEEDMFAVAELSMFKLGFQKKKKIPVKDIDTAPSVVTAGSLTVE</sequence>
<reference evidence="1" key="1">
    <citation type="thesis" date="2021" institute="BYU ScholarsArchive" country="Provo, UT, USA">
        <title>Applications of and Algorithms for Genome Assembly and Genomic Analyses with an Emphasis on Marine Teleosts.</title>
        <authorList>
            <person name="Pickett B.D."/>
        </authorList>
    </citation>
    <scope>NUCLEOTIDE SEQUENCE</scope>
    <source>
        <strain evidence="1">HI-2016</strain>
    </source>
</reference>
<protein>
    <submittedName>
        <fullName evidence="1">Uncharacterized protein</fullName>
    </submittedName>
</protein>
<dbReference type="Proteomes" id="UP000824540">
    <property type="component" value="Unassembled WGS sequence"/>
</dbReference>
<evidence type="ECO:0000313" key="2">
    <source>
        <dbReference type="Proteomes" id="UP000824540"/>
    </source>
</evidence>